<organism evidence="1 2">
    <name type="scientific">Kibdelosporangium lantanae</name>
    <dbReference type="NCBI Taxonomy" id="1497396"/>
    <lineage>
        <taxon>Bacteria</taxon>
        <taxon>Bacillati</taxon>
        <taxon>Actinomycetota</taxon>
        <taxon>Actinomycetes</taxon>
        <taxon>Pseudonocardiales</taxon>
        <taxon>Pseudonocardiaceae</taxon>
        <taxon>Kibdelosporangium</taxon>
    </lineage>
</organism>
<keyword evidence="2" id="KW-1185">Reference proteome</keyword>
<dbReference type="EMBL" id="JBHTIS010000786">
    <property type="protein sequence ID" value="MFD1046776.1"/>
    <property type="molecule type" value="Genomic_DNA"/>
</dbReference>
<evidence type="ECO:0000313" key="1">
    <source>
        <dbReference type="EMBL" id="MFD1046776.1"/>
    </source>
</evidence>
<dbReference type="Proteomes" id="UP001597045">
    <property type="component" value="Unassembled WGS sequence"/>
</dbReference>
<comment type="caution">
    <text evidence="1">The sequence shown here is derived from an EMBL/GenBank/DDBJ whole genome shotgun (WGS) entry which is preliminary data.</text>
</comment>
<reference evidence="2" key="1">
    <citation type="journal article" date="2019" name="Int. J. Syst. Evol. Microbiol.">
        <title>The Global Catalogue of Microorganisms (GCM) 10K type strain sequencing project: providing services to taxonomists for standard genome sequencing and annotation.</title>
        <authorList>
            <consortium name="The Broad Institute Genomics Platform"/>
            <consortium name="The Broad Institute Genome Sequencing Center for Infectious Disease"/>
            <person name="Wu L."/>
            <person name="Ma J."/>
        </authorList>
    </citation>
    <scope>NUCLEOTIDE SEQUENCE [LARGE SCALE GENOMIC DNA]</scope>
    <source>
        <strain evidence="2">JCM 31486</strain>
    </source>
</reference>
<dbReference type="Gene3D" id="3.30.300.30">
    <property type="match status" value="1"/>
</dbReference>
<protein>
    <submittedName>
        <fullName evidence="1">Uncharacterized protein</fullName>
    </submittedName>
</protein>
<dbReference type="SUPFAM" id="SSF56801">
    <property type="entry name" value="Acetyl-CoA synthetase-like"/>
    <property type="match status" value="1"/>
</dbReference>
<gene>
    <name evidence="1" type="ORF">ACFQ1S_15065</name>
</gene>
<accession>A0ABW3M851</accession>
<evidence type="ECO:0000313" key="2">
    <source>
        <dbReference type="Proteomes" id="UP001597045"/>
    </source>
</evidence>
<sequence length="73" mass="8185">LIAGHAGWPTWMTEHPHDYAFHTIPEDLRTRLYERLPPAAIPAQFIVTDTLPTTAASGKTDYRRLANPTTARS</sequence>
<proteinExistence type="predicted"/>
<dbReference type="InterPro" id="IPR045851">
    <property type="entry name" value="AMP-bd_C_sf"/>
</dbReference>
<feature type="non-terminal residue" evidence="1">
    <location>
        <position position="1"/>
    </location>
</feature>
<name>A0ABW3M851_9PSEU</name>